<proteinExistence type="predicted"/>
<dbReference type="InterPro" id="IPR019734">
    <property type="entry name" value="TPR_rpt"/>
</dbReference>
<organism evidence="4 5">
    <name type="scientific">Calditerrivibrio nitroreducens (strain DSM 19672 / NBRC 101217 / Yu37-1)</name>
    <dbReference type="NCBI Taxonomy" id="768670"/>
    <lineage>
        <taxon>Bacteria</taxon>
        <taxon>Pseudomonadati</taxon>
        <taxon>Deferribacterota</taxon>
        <taxon>Deferribacteres</taxon>
        <taxon>Deferribacterales</taxon>
        <taxon>Calditerrivibrionaceae</taxon>
    </lineage>
</organism>
<keyword evidence="1" id="KW-0677">Repeat</keyword>
<evidence type="ECO:0000256" key="2">
    <source>
        <dbReference type="ARBA" id="ARBA00022803"/>
    </source>
</evidence>
<gene>
    <name evidence="4" type="ordered locus">Calni_1337</name>
</gene>
<dbReference type="PROSITE" id="PS50005">
    <property type="entry name" value="TPR"/>
    <property type="match status" value="1"/>
</dbReference>
<dbReference type="InterPro" id="IPR011990">
    <property type="entry name" value="TPR-like_helical_dom_sf"/>
</dbReference>
<name>E4TJP9_CALNY</name>
<dbReference type="RefSeq" id="WP_013451457.1">
    <property type="nucleotide sequence ID" value="NC_014758.1"/>
</dbReference>
<dbReference type="SMART" id="SM00028">
    <property type="entry name" value="TPR"/>
    <property type="match status" value="3"/>
</dbReference>
<evidence type="ECO:0000313" key="4">
    <source>
        <dbReference type="EMBL" id="ADR19245.1"/>
    </source>
</evidence>
<dbReference type="eggNOG" id="COG0457">
    <property type="taxonomic scope" value="Bacteria"/>
</dbReference>
<sequence precursor="true">MKRVYYLIVIIFLLVACGKKDKPKPLDNITAKKPIAPIEESKNEKIDAGTQYLLNGNFEKAIEFYNKGLEENRAVAFYNLGVVNYLLGKYKDSEEYFRKAIYENKEFKPAYINLAASLVKLDRIGEAVETVSKIEPSNAKEYLIVAELYAKAGDVAKAYYYFKKLEGSKDITPAGLISYGLFLKGIVEEAKGDELIDKGIKKLEEMESKDYDDFYQLGLAYHAIGDYGKSIYNLKSALNVKKTYEASEMLMKIYESQGKYDLAAILAEDLVGLNPSMKSYLYYIDNLIKSSNYDEASNVVNESLSKFDKSFEVYKIAHKFYILKGDLVNAHKVAKLVYDKLRDDSALLFYIRHSILYDYNLNEARKLLPQLKSPKYIAIAKGFLYLKEGSFSQAEKIVNDIKDDKDPDYNYIKAFLLLKSREYDSVEKHIDNMEDIPERFFYKFIFYYNTKQFGKLAELSLKNVKYIKNLKRYPRVGFRLQPTLEDLNFVFEFRPDFETILRLILTPMFIDPEEMTSYLSAGYNLLQQSDQVAALKELKKSVNFSEGIRHNNTAVKYMLEFDYESASKELTEAANYLGDNPIVYFNIGLLMLNLGNIEKAYEFFDSVLLNNKFIFPAYLGKAVCLSYQDERVRVFAQYDMLISNYNILENNEKSQAKKYHYYKLLAMLGYKKYDELIGTIKDNDPLIYKSIKNMAILFKTGDYKNYLKNENHFFRNKTINALLTLYYGDTLIDYPTNDRVSDYMMHYLALLKNKDHKLAVHRVDKYLLIEDIKYDIFYRKDTILENLRRLRKLDSNDVNLYKLSLYYFTLKKDVINAELSLQNLKKYNMDKQGYYYQMLYHFLTNNSFNLSKSINKYIEVAPNDYRGYMVELLKGFKENNLQTAYDNGIRLEKSVLKNEKIPLEIVLNEF</sequence>
<keyword evidence="5" id="KW-1185">Reference proteome</keyword>
<reference key="1">
    <citation type="submission" date="2010-11" db="EMBL/GenBank/DDBJ databases">
        <title>The complete genome of chromosome of Calditerrivibrio nitroreducens DSM 19672.</title>
        <authorList>
            <consortium name="US DOE Joint Genome Institute (JGI-PGF)"/>
            <person name="Lucas S."/>
            <person name="Copeland A."/>
            <person name="Lapidus A."/>
            <person name="Bruce D."/>
            <person name="Goodwin L."/>
            <person name="Pitluck S."/>
            <person name="Kyrpides N."/>
            <person name="Mavromatis K."/>
            <person name="Ivanova N."/>
            <person name="Mikhailova N."/>
            <person name="Zeytun A."/>
            <person name="Brettin T."/>
            <person name="Detter J.C."/>
            <person name="Tapia R."/>
            <person name="Han C."/>
            <person name="Land M."/>
            <person name="Hauser L."/>
            <person name="Markowitz V."/>
            <person name="Cheng J.-F."/>
            <person name="Hugenholtz P."/>
            <person name="Woyke T."/>
            <person name="Wu D."/>
            <person name="Spring S."/>
            <person name="Schroeder M."/>
            <person name="Brambilla E."/>
            <person name="Klenk H.-P."/>
            <person name="Eisen J.A."/>
        </authorList>
    </citation>
    <scope>NUCLEOTIDE SEQUENCE [LARGE SCALE GENOMIC DNA]</scope>
    <source>
        <strain>DSM 19672</strain>
    </source>
</reference>
<dbReference type="PANTHER" id="PTHR44858:SF1">
    <property type="entry name" value="UDP-N-ACETYLGLUCOSAMINE--PEPTIDE N-ACETYLGLUCOSAMINYLTRANSFERASE SPINDLY-RELATED"/>
    <property type="match status" value="1"/>
</dbReference>
<dbReference type="PANTHER" id="PTHR44858">
    <property type="entry name" value="TETRATRICOPEPTIDE REPEAT PROTEIN 6"/>
    <property type="match status" value="1"/>
</dbReference>
<dbReference type="GO" id="GO:0046813">
    <property type="term" value="P:receptor-mediated virion attachment to host cell"/>
    <property type="evidence" value="ECO:0007669"/>
    <property type="project" value="TreeGrafter"/>
</dbReference>
<dbReference type="Gene3D" id="1.25.40.10">
    <property type="entry name" value="Tetratricopeptide repeat domain"/>
    <property type="match status" value="3"/>
</dbReference>
<dbReference type="SUPFAM" id="SSF48452">
    <property type="entry name" value="TPR-like"/>
    <property type="match status" value="3"/>
</dbReference>
<accession>E4TJP9</accession>
<dbReference type="OrthoDB" id="9814448at2"/>
<dbReference type="GO" id="GO:0009279">
    <property type="term" value="C:cell outer membrane"/>
    <property type="evidence" value="ECO:0007669"/>
    <property type="project" value="TreeGrafter"/>
</dbReference>
<reference evidence="4 5" key="2">
    <citation type="journal article" date="2011" name="Stand. Genomic Sci.">
        <title>Complete genome sequence of Calditerrivibrio nitroreducens type strain (Yu37-1).</title>
        <authorList>
            <person name="Pitluck S."/>
            <person name="Sikorski J."/>
            <person name="Zeytun A."/>
            <person name="Lapidus A."/>
            <person name="Nolan M."/>
            <person name="Lucas S."/>
            <person name="Hammon N."/>
            <person name="Deshpande S."/>
            <person name="Cheng J.F."/>
            <person name="Tapia R."/>
            <person name="Han C."/>
            <person name="Goodwin L."/>
            <person name="Liolios K."/>
            <person name="Pagani I."/>
            <person name="Ivanova N."/>
            <person name="Mavromatis K."/>
            <person name="Pati A."/>
            <person name="Chen A."/>
            <person name="Palaniappan K."/>
            <person name="Hauser L."/>
            <person name="Chang Y.J."/>
            <person name="Jeffries C.D."/>
            <person name="Detter J.C."/>
            <person name="Brambilla E."/>
            <person name="Djao O.D."/>
            <person name="Rohde M."/>
            <person name="Spring S."/>
            <person name="Goker M."/>
            <person name="Woyke T."/>
            <person name="Bristow J."/>
            <person name="Eisen J.A."/>
            <person name="Markowitz V."/>
            <person name="Hugenholtz P."/>
            <person name="Kyrpides N.C."/>
            <person name="Klenk H.P."/>
            <person name="Land M."/>
        </authorList>
    </citation>
    <scope>NUCLEOTIDE SEQUENCE [LARGE SCALE GENOMIC DNA]</scope>
    <source>
        <strain evidence="5">DSM 19672 / NBRC 101217 / Yu37-1</strain>
    </source>
</reference>
<dbReference type="EMBL" id="CP002347">
    <property type="protein sequence ID" value="ADR19245.1"/>
    <property type="molecule type" value="Genomic_DNA"/>
</dbReference>
<dbReference type="KEGG" id="cni:Calni_1337"/>
<feature type="repeat" description="TPR" evidence="3">
    <location>
        <begin position="74"/>
        <end position="107"/>
    </location>
</feature>
<dbReference type="PROSITE" id="PS51257">
    <property type="entry name" value="PROKAR_LIPOPROTEIN"/>
    <property type="match status" value="1"/>
</dbReference>
<keyword evidence="2 3" id="KW-0802">TPR repeat</keyword>
<dbReference type="STRING" id="768670.Calni_1337"/>
<evidence type="ECO:0000256" key="3">
    <source>
        <dbReference type="PROSITE-ProRule" id="PRU00339"/>
    </source>
</evidence>
<evidence type="ECO:0000313" key="5">
    <source>
        <dbReference type="Proteomes" id="UP000007039"/>
    </source>
</evidence>
<evidence type="ECO:0000256" key="1">
    <source>
        <dbReference type="ARBA" id="ARBA00022737"/>
    </source>
</evidence>
<dbReference type="InterPro" id="IPR050498">
    <property type="entry name" value="Ycf3"/>
</dbReference>
<dbReference type="AlphaFoldDB" id="E4TJP9"/>
<protein>
    <submittedName>
        <fullName evidence="4">Tetratricopeptide TPR_1 repeat-containing protein</fullName>
    </submittedName>
</protein>
<dbReference type="Proteomes" id="UP000007039">
    <property type="component" value="Chromosome"/>
</dbReference>
<dbReference type="HOGENOM" id="CLU_321253_0_0_0"/>
<dbReference type="Pfam" id="PF13432">
    <property type="entry name" value="TPR_16"/>
    <property type="match status" value="1"/>
</dbReference>